<accession>A0AAD0QX92</accession>
<dbReference type="SUPFAM" id="SSF55874">
    <property type="entry name" value="ATPase domain of HSP90 chaperone/DNA topoisomerase II/histidine kinase"/>
    <property type="match status" value="1"/>
</dbReference>
<sequence length="39" mass="4226">MVQAHLDTLAQALENLLRNAIRHSPEGGRVCLAAGRHCC</sequence>
<proteinExistence type="predicted"/>
<keyword evidence="1" id="KW-0547">Nucleotide-binding</keyword>
<gene>
    <name evidence="1" type="ORF">DVB73_13055</name>
</gene>
<dbReference type="AlphaFoldDB" id="A0AAD0QX92"/>
<organism evidence="1 2">
    <name type="scientific">Pseudomonas plecoglossicida</name>
    <dbReference type="NCBI Taxonomy" id="70775"/>
    <lineage>
        <taxon>Bacteria</taxon>
        <taxon>Pseudomonadati</taxon>
        <taxon>Pseudomonadota</taxon>
        <taxon>Gammaproteobacteria</taxon>
        <taxon>Pseudomonadales</taxon>
        <taxon>Pseudomonadaceae</taxon>
        <taxon>Pseudomonas</taxon>
    </lineage>
</organism>
<evidence type="ECO:0000313" key="2">
    <source>
        <dbReference type="Proteomes" id="UP000256503"/>
    </source>
</evidence>
<dbReference type="Gene3D" id="3.30.565.10">
    <property type="entry name" value="Histidine kinase-like ATPase, C-terminal domain"/>
    <property type="match status" value="1"/>
</dbReference>
<keyword evidence="1" id="KW-0067">ATP-binding</keyword>
<dbReference type="InterPro" id="IPR036890">
    <property type="entry name" value="HATPase_C_sf"/>
</dbReference>
<reference evidence="1 2" key="1">
    <citation type="submission" date="2018-07" db="EMBL/GenBank/DDBJ databases">
        <title>Complete genome sequence of a Pseudomonas plecoglossicida strain pathogenic to the marine fish, Larimichthys crocea.</title>
        <authorList>
            <person name="Tao Z."/>
        </authorList>
    </citation>
    <scope>NUCLEOTIDE SEQUENCE [LARGE SCALE GENOMIC DNA]</scope>
    <source>
        <strain evidence="1 2">XSDHY-P</strain>
    </source>
</reference>
<evidence type="ECO:0000313" key="1">
    <source>
        <dbReference type="EMBL" id="AXM96640.1"/>
    </source>
</evidence>
<dbReference type="Proteomes" id="UP000256503">
    <property type="component" value="Chromosome"/>
</dbReference>
<protein>
    <submittedName>
        <fullName evidence="1">ATP-binding protein</fullName>
    </submittedName>
</protein>
<dbReference type="GO" id="GO:0005524">
    <property type="term" value="F:ATP binding"/>
    <property type="evidence" value="ECO:0007669"/>
    <property type="project" value="UniProtKB-KW"/>
</dbReference>
<name>A0AAD0QX92_PSEDL</name>
<dbReference type="EMBL" id="CP031146">
    <property type="protein sequence ID" value="AXM96640.1"/>
    <property type="molecule type" value="Genomic_DNA"/>
</dbReference>